<dbReference type="InterPro" id="IPR008271">
    <property type="entry name" value="Ser/Thr_kinase_AS"/>
</dbReference>
<evidence type="ECO:0000256" key="4">
    <source>
        <dbReference type="ARBA" id="ARBA00022840"/>
    </source>
</evidence>
<feature type="region of interest" description="Disordered" evidence="6">
    <location>
        <begin position="384"/>
        <end position="406"/>
    </location>
</feature>
<feature type="compositionally biased region" description="Basic and acidic residues" evidence="6">
    <location>
        <begin position="384"/>
        <end position="393"/>
    </location>
</feature>
<dbReference type="InterPro" id="IPR000719">
    <property type="entry name" value="Prot_kinase_dom"/>
</dbReference>
<proteinExistence type="predicted"/>
<dbReference type="InterPro" id="IPR011009">
    <property type="entry name" value="Kinase-like_dom_sf"/>
</dbReference>
<gene>
    <name evidence="8" type="ORF">CSSPJE1EN1_LOCUS22902</name>
</gene>
<evidence type="ECO:0000256" key="1">
    <source>
        <dbReference type="ARBA" id="ARBA00022679"/>
    </source>
</evidence>
<organism evidence="8 9">
    <name type="scientific">Sphagnum jensenii</name>
    <dbReference type="NCBI Taxonomy" id="128206"/>
    <lineage>
        <taxon>Eukaryota</taxon>
        <taxon>Viridiplantae</taxon>
        <taxon>Streptophyta</taxon>
        <taxon>Embryophyta</taxon>
        <taxon>Bryophyta</taxon>
        <taxon>Sphagnophytina</taxon>
        <taxon>Sphagnopsida</taxon>
        <taxon>Sphagnales</taxon>
        <taxon>Sphagnaceae</taxon>
        <taxon>Sphagnum</taxon>
    </lineage>
</organism>
<dbReference type="SUPFAM" id="SSF56112">
    <property type="entry name" value="Protein kinase-like (PK-like)"/>
    <property type="match status" value="1"/>
</dbReference>
<keyword evidence="4 5" id="KW-0067">ATP-binding</keyword>
<dbReference type="InterPro" id="IPR017441">
    <property type="entry name" value="Protein_kinase_ATP_BS"/>
</dbReference>
<evidence type="ECO:0000313" key="9">
    <source>
        <dbReference type="Proteomes" id="UP001497444"/>
    </source>
</evidence>
<dbReference type="SMART" id="SM00220">
    <property type="entry name" value="S_TKc"/>
    <property type="match status" value="1"/>
</dbReference>
<dbReference type="EMBL" id="OZ020103">
    <property type="protein sequence ID" value="CAK9277424.1"/>
    <property type="molecule type" value="Genomic_DNA"/>
</dbReference>
<dbReference type="PROSITE" id="PS00107">
    <property type="entry name" value="PROTEIN_KINASE_ATP"/>
    <property type="match status" value="1"/>
</dbReference>
<keyword evidence="2 5" id="KW-0547">Nucleotide-binding</keyword>
<dbReference type="PANTHER" id="PTHR48011:SF5">
    <property type="entry name" value="PROTEIN KINASE DOMAIN-CONTAINING PROTEIN"/>
    <property type="match status" value="1"/>
</dbReference>
<dbReference type="Proteomes" id="UP001497444">
    <property type="component" value="Chromosome 8"/>
</dbReference>
<evidence type="ECO:0000256" key="3">
    <source>
        <dbReference type="ARBA" id="ARBA00022777"/>
    </source>
</evidence>
<keyword evidence="9" id="KW-1185">Reference proteome</keyword>
<evidence type="ECO:0000313" key="8">
    <source>
        <dbReference type="EMBL" id="CAK9277424.1"/>
    </source>
</evidence>
<keyword evidence="1" id="KW-0808">Transferase</keyword>
<dbReference type="PROSITE" id="PS00108">
    <property type="entry name" value="PROTEIN_KINASE_ST"/>
    <property type="match status" value="1"/>
</dbReference>
<dbReference type="Gene3D" id="3.30.200.20">
    <property type="entry name" value="Phosphorylase Kinase, domain 1"/>
    <property type="match status" value="1"/>
</dbReference>
<dbReference type="Pfam" id="PF00069">
    <property type="entry name" value="Pkinase"/>
    <property type="match status" value="1"/>
</dbReference>
<sequence length="684" mass="74511">MGSSWIRGSLLGAGAFGHVNLAMDRVTGSFFAVKTAVCFNESDVDADAGAKNSLAAMENEIQILQGLESEFVVRCLGNDWSEEGGKRMRNVFLEYMPGGSLSDLLKQFAGAQPLDEHLIRSYTQSILRGIDYLHNRGIVHCDIKGRNVLVGNAGSVKLADFGSAKRINASAGIEVSKGKITAAGRTCGVLKEQELERQQLKKDSTMGKVNGTLLWMAPEVVLQKEQGLPSDIWSLGCTVVEMATGRAPWAHIADPLVALYRIGCTDEVPQTPACLSQEAHDFLAHCFQRDPCKRWTAAQLLQHPFLTVNPGQAPASCVDAVGAPGFQPSKKTQVVAPASPTSVLELHHGSTSSSLVLSPSLENSIPRLSTPSFWKKLAALESPRNRPQIEETRQTGSSSSKDWWGMSPLSPLPQGEWIVVRSPKANSKPQKKFETPYEFADAEITRSHPAFVVADASNVNREILIPEIQDSSSTSSAHWSLECCTQEDLPQCPPAEFFMESSCGASAASSFELFPTPPTPSACTDRVGEPTAGQQLGLSSYGSCSVKSLSRSSTSGFWQHQMLVGIKPNSVPGSVHHDSMENQSVSIDSPYWRWVLSSEVDESHSAGQKTCLRLLSLEVLEEKLPPRRIQIEKKVSLPWISKYKHLRFSQDLSGPAHFCNHHKVAAMGSTLNSEASWFPTHTFE</sequence>
<reference evidence="8" key="1">
    <citation type="submission" date="2024-02" db="EMBL/GenBank/DDBJ databases">
        <authorList>
            <consortium name="ELIXIR-Norway"/>
            <consortium name="Elixir Norway"/>
        </authorList>
    </citation>
    <scope>NUCLEOTIDE SEQUENCE</scope>
</reference>
<evidence type="ECO:0000256" key="5">
    <source>
        <dbReference type="PROSITE-ProRule" id="PRU10141"/>
    </source>
</evidence>
<evidence type="ECO:0000256" key="2">
    <source>
        <dbReference type="ARBA" id="ARBA00022741"/>
    </source>
</evidence>
<dbReference type="PROSITE" id="PS50011">
    <property type="entry name" value="PROTEIN_KINASE_DOM"/>
    <property type="match status" value="1"/>
</dbReference>
<feature type="domain" description="Protein kinase" evidence="7">
    <location>
        <begin position="5"/>
        <end position="306"/>
    </location>
</feature>
<name>A0ABP0XFP3_9BRYO</name>
<dbReference type="InterPro" id="IPR052751">
    <property type="entry name" value="Plant_MAPKKK"/>
</dbReference>
<evidence type="ECO:0000256" key="6">
    <source>
        <dbReference type="SAM" id="MobiDB-lite"/>
    </source>
</evidence>
<dbReference type="PANTHER" id="PTHR48011">
    <property type="entry name" value="CCR4-NOT TRANSCRIPTIONAL COMPLEX SUBUNIT CAF120-RELATED"/>
    <property type="match status" value="1"/>
</dbReference>
<feature type="binding site" evidence="5">
    <location>
        <position position="34"/>
    </location>
    <ligand>
        <name>ATP</name>
        <dbReference type="ChEBI" id="CHEBI:30616"/>
    </ligand>
</feature>
<dbReference type="Gene3D" id="1.10.510.10">
    <property type="entry name" value="Transferase(Phosphotransferase) domain 1"/>
    <property type="match status" value="1"/>
</dbReference>
<evidence type="ECO:0000259" key="7">
    <source>
        <dbReference type="PROSITE" id="PS50011"/>
    </source>
</evidence>
<keyword evidence="3" id="KW-0418">Kinase</keyword>
<accession>A0ABP0XFP3</accession>
<protein>
    <recommendedName>
        <fullName evidence="7">Protein kinase domain-containing protein</fullName>
    </recommendedName>
</protein>
<dbReference type="CDD" id="cd06606">
    <property type="entry name" value="STKc_MAPKKK"/>
    <property type="match status" value="1"/>
</dbReference>